<accession>D5EHV3</accession>
<evidence type="ECO:0000313" key="3">
    <source>
        <dbReference type="Proteomes" id="UP000000925"/>
    </source>
</evidence>
<dbReference type="Proteomes" id="UP000000925">
    <property type="component" value="Chromosome"/>
</dbReference>
<sequence length="378" mass="43676">MRRFKFLCCAILFCSQQLLTAVQFVSSEGTHFDIVGTDRASVRFVEELSERMLVVAKRYVKAHPDFFPQRILIALRPTEHVTFDTRYTIEVEEGGFVRADIHWDDALSLEMLCYCLMDAYLTRYALYSYGYEAPNQLKSWVVTALAMQTYMSLRPAAYIAWQENQKSQGVPGGPSLVESALEVRERDELLLSRLPFWLHYALKVDQIPQEDLVDLYELAIAGKNVQQRLIDLIQPTEPDADPLPLHVWWTSSLQGILGSRLERYETMEVSRAWLTRLAQFDDFRKAGGELQSIRDLWKLREDPMLRETLEARRELILLHLDEVNPAYFNAAVSLGKLYDRALDAEYAHEYLFALTGYLGDIEDTKRMEQQVNAALDTL</sequence>
<reference evidence="2 3" key="1">
    <citation type="journal article" date="2010" name="Stand. Genomic Sci.">
        <title>Complete genome sequence of Coraliomargarita akajimensis type strain (04OKA010-24).</title>
        <authorList>
            <person name="Mavromatis K."/>
            <person name="Abt B."/>
            <person name="Brambilla E."/>
            <person name="Lapidus A."/>
            <person name="Copeland A."/>
            <person name="Deshpande S."/>
            <person name="Nolan M."/>
            <person name="Lucas S."/>
            <person name="Tice H."/>
            <person name="Cheng J.F."/>
            <person name="Han C."/>
            <person name="Detter J.C."/>
            <person name="Woyke T."/>
            <person name="Goodwin L."/>
            <person name="Pitluck S."/>
            <person name="Held B."/>
            <person name="Brettin T."/>
            <person name="Tapia R."/>
            <person name="Ivanova N."/>
            <person name="Mikhailova N."/>
            <person name="Pati A."/>
            <person name="Liolios K."/>
            <person name="Chen A."/>
            <person name="Palaniappan K."/>
            <person name="Land M."/>
            <person name="Hauser L."/>
            <person name="Chang Y.J."/>
            <person name="Jeffries C.D."/>
            <person name="Rohde M."/>
            <person name="Goker M."/>
            <person name="Bristow J."/>
            <person name="Eisen J.A."/>
            <person name="Markowitz V."/>
            <person name="Hugenholtz P."/>
            <person name="Klenk H.P."/>
            <person name="Kyrpides N.C."/>
        </authorList>
    </citation>
    <scope>NUCLEOTIDE SEQUENCE [LARGE SCALE GENOMIC DNA]</scope>
    <source>
        <strain evidence="3">DSM 45221 / IAM 15411 / JCM 23193 / KCTC 12865</strain>
    </source>
</reference>
<evidence type="ECO:0000256" key="1">
    <source>
        <dbReference type="SAM" id="SignalP"/>
    </source>
</evidence>
<dbReference type="AlphaFoldDB" id="D5EHV3"/>
<dbReference type="RefSeq" id="WP_013042866.1">
    <property type="nucleotide sequence ID" value="NC_014008.1"/>
</dbReference>
<gene>
    <name evidence="2" type="ordered locus">Caka_1123</name>
</gene>
<evidence type="ECO:0000313" key="2">
    <source>
        <dbReference type="EMBL" id="ADE54144.1"/>
    </source>
</evidence>
<dbReference type="KEGG" id="caa:Caka_1123"/>
<dbReference type="OrthoDB" id="182663at2"/>
<protein>
    <submittedName>
        <fullName evidence="2">Uncharacterized protein</fullName>
    </submittedName>
</protein>
<name>D5EHV3_CORAD</name>
<organism evidence="2 3">
    <name type="scientific">Coraliomargarita akajimensis (strain DSM 45221 / IAM 15411 / JCM 23193 / KCTC 12865 / 04OKA010-24)</name>
    <dbReference type="NCBI Taxonomy" id="583355"/>
    <lineage>
        <taxon>Bacteria</taxon>
        <taxon>Pseudomonadati</taxon>
        <taxon>Verrucomicrobiota</taxon>
        <taxon>Opitutia</taxon>
        <taxon>Puniceicoccales</taxon>
        <taxon>Coraliomargaritaceae</taxon>
        <taxon>Coraliomargarita</taxon>
    </lineage>
</organism>
<feature type="chain" id="PRO_5003070686" evidence="1">
    <location>
        <begin position="21"/>
        <end position="378"/>
    </location>
</feature>
<feature type="signal peptide" evidence="1">
    <location>
        <begin position="1"/>
        <end position="20"/>
    </location>
</feature>
<dbReference type="HOGENOM" id="CLU_730978_0_0_0"/>
<proteinExistence type="predicted"/>
<keyword evidence="3" id="KW-1185">Reference proteome</keyword>
<dbReference type="STRING" id="583355.Caka_1123"/>
<keyword evidence="1" id="KW-0732">Signal</keyword>
<dbReference type="EMBL" id="CP001998">
    <property type="protein sequence ID" value="ADE54144.1"/>
    <property type="molecule type" value="Genomic_DNA"/>
</dbReference>